<keyword evidence="7" id="KW-1185">Reference proteome</keyword>
<sequence>MSHLNTGDAAGGASSVGSLMGLMTSAYVQLGIMAKWVHVFEHKICLLTYHFFSLYSLLFQNHFHVFRKEKWDSSGANEAMGRVSASIPDSTKQYVGTIFRRDQLRSPAIFFGIGEERGFYVEKNAALLVERLRHNITFFYLNYFLMTILLFCLTVITSPTTLILVGIWAAGCMWFIRASSNGTLALGCT</sequence>
<evidence type="ECO:0000256" key="5">
    <source>
        <dbReference type="RuleBase" id="RU363107"/>
    </source>
</evidence>
<feature type="transmembrane region" description="Helical" evidence="5">
    <location>
        <begin position="44"/>
        <end position="63"/>
    </location>
</feature>
<feature type="transmembrane region" description="Helical" evidence="5">
    <location>
        <begin position="12"/>
        <end position="32"/>
    </location>
</feature>
<organism evidence="6 7">
    <name type="scientific">Fistulifera solaris</name>
    <name type="common">Oleaginous diatom</name>
    <dbReference type="NCBI Taxonomy" id="1519565"/>
    <lineage>
        <taxon>Eukaryota</taxon>
        <taxon>Sar</taxon>
        <taxon>Stramenopiles</taxon>
        <taxon>Ochrophyta</taxon>
        <taxon>Bacillariophyta</taxon>
        <taxon>Bacillariophyceae</taxon>
        <taxon>Bacillariophycidae</taxon>
        <taxon>Naviculales</taxon>
        <taxon>Naviculaceae</taxon>
        <taxon>Fistulifera</taxon>
    </lineage>
</organism>
<proteinExistence type="inferred from homology"/>
<evidence type="ECO:0000256" key="2">
    <source>
        <dbReference type="ARBA" id="ARBA00022692"/>
    </source>
</evidence>
<evidence type="ECO:0000313" key="6">
    <source>
        <dbReference type="EMBL" id="GAX16363.1"/>
    </source>
</evidence>
<dbReference type="AlphaFoldDB" id="A0A1Z5JQS7"/>
<evidence type="ECO:0000256" key="4">
    <source>
        <dbReference type="ARBA" id="ARBA00023136"/>
    </source>
</evidence>
<name>A0A1Z5JQS7_FISSO</name>
<dbReference type="Pfam" id="PF03208">
    <property type="entry name" value="PRA1"/>
    <property type="match status" value="1"/>
</dbReference>
<evidence type="ECO:0000313" key="7">
    <source>
        <dbReference type="Proteomes" id="UP000198406"/>
    </source>
</evidence>
<comment type="subcellular location">
    <subcellularLocation>
        <location evidence="1 5">Membrane</location>
        <topology evidence="1 5">Multi-pass membrane protein</topology>
    </subcellularLocation>
</comment>
<dbReference type="InterPro" id="IPR004895">
    <property type="entry name" value="Prenylated_rab_accept_PRA1"/>
</dbReference>
<keyword evidence="2 5" id="KW-0812">Transmembrane</keyword>
<comment type="similarity">
    <text evidence="5">Belongs to the PRA1 family.</text>
</comment>
<keyword evidence="3 5" id="KW-1133">Transmembrane helix</keyword>
<reference evidence="6 7" key="1">
    <citation type="journal article" date="2015" name="Plant Cell">
        <title>Oil accumulation by the oleaginous diatom Fistulifera solaris as revealed by the genome and transcriptome.</title>
        <authorList>
            <person name="Tanaka T."/>
            <person name="Maeda Y."/>
            <person name="Veluchamy A."/>
            <person name="Tanaka M."/>
            <person name="Abida H."/>
            <person name="Marechal E."/>
            <person name="Bowler C."/>
            <person name="Muto M."/>
            <person name="Sunaga Y."/>
            <person name="Tanaka M."/>
            <person name="Yoshino T."/>
            <person name="Taniguchi T."/>
            <person name="Fukuda Y."/>
            <person name="Nemoto M."/>
            <person name="Matsumoto M."/>
            <person name="Wong P.S."/>
            <person name="Aburatani S."/>
            <person name="Fujibuchi W."/>
        </authorList>
    </citation>
    <scope>NUCLEOTIDE SEQUENCE [LARGE SCALE GENOMIC DNA]</scope>
    <source>
        <strain evidence="6 7">JPCC DA0580</strain>
    </source>
</reference>
<evidence type="ECO:0000256" key="3">
    <source>
        <dbReference type="ARBA" id="ARBA00022989"/>
    </source>
</evidence>
<evidence type="ECO:0000256" key="1">
    <source>
        <dbReference type="ARBA" id="ARBA00004141"/>
    </source>
</evidence>
<dbReference type="OrthoDB" id="63113at2759"/>
<dbReference type="Proteomes" id="UP000198406">
    <property type="component" value="Unassembled WGS sequence"/>
</dbReference>
<dbReference type="InParanoid" id="A0A1Z5JQS7"/>
<feature type="transmembrane region" description="Helical" evidence="5">
    <location>
        <begin position="143"/>
        <end position="176"/>
    </location>
</feature>
<accession>A0A1Z5JQS7</accession>
<dbReference type="EMBL" id="BDSP01000104">
    <property type="protein sequence ID" value="GAX16363.1"/>
    <property type="molecule type" value="Genomic_DNA"/>
</dbReference>
<protein>
    <recommendedName>
        <fullName evidence="5">PRA1 family protein</fullName>
    </recommendedName>
</protein>
<keyword evidence="4 5" id="KW-0472">Membrane</keyword>
<dbReference type="GO" id="GO:0016020">
    <property type="term" value="C:membrane"/>
    <property type="evidence" value="ECO:0007669"/>
    <property type="project" value="UniProtKB-SubCell"/>
</dbReference>
<gene>
    <name evidence="6" type="ORF">FisN_27Lh075</name>
</gene>
<comment type="caution">
    <text evidence="6">The sequence shown here is derived from an EMBL/GenBank/DDBJ whole genome shotgun (WGS) entry which is preliminary data.</text>
</comment>